<comment type="caution">
    <text evidence="1">The sequence shown here is derived from an EMBL/GenBank/DDBJ whole genome shotgun (WGS) entry which is preliminary data.</text>
</comment>
<gene>
    <name evidence="1" type="ORF">OC25_12080</name>
</gene>
<evidence type="ECO:0000313" key="2">
    <source>
        <dbReference type="Proteomes" id="UP000031246"/>
    </source>
</evidence>
<organism evidence="1 2">
    <name type="scientific">Pedobacter kyungheensis</name>
    <dbReference type="NCBI Taxonomy" id="1069985"/>
    <lineage>
        <taxon>Bacteria</taxon>
        <taxon>Pseudomonadati</taxon>
        <taxon>Bacteroidota</taxon>
        <taxon>Sphingobacteriia</taxon>
        <taxon>Sphingobacteriales</taxon>
        <taxon>Sphingobacteriaceae</taxon>
        <taxon>Pedobacter</taxon>
    </lineage>
</organism>
<dbReference type="Proteomes" id="UP000031246">
    <property type="component" value="Unassembled WGS sequence"/>
</dbReference>
<sequence>MNIKKIVYNDYENFNGESFLELEQALDLFQKLNWQKGTFLYFDVNPTETFQIFYQEEGLYLIEIANDSDDMIYLQKFAKEEEIQNLIQYYFEHQVVLNDGFYPVPIETKTLSDVIRETN</sequence>
<protein>
    <submittedName>
        <fullName evidence="1">Uncharacterized protein</fullName>
    </submittedName>
</protein>
<name>A0A0C1FLH3_9SPHI</name>
<evidence type="ECO:0000313" key="1">
    <source>
        <dbReference type="EMBL" id="KIA93777.1"/>
    </source>
</evidence>
<dbReference type="RefSeq" id="WP_039476319.1">
    <property type="nucleotide sequence ID" value="NZ_JSYN01000013.1"/>
</dbReference>
<keyword evidence="2" id="KW-1185">Reference proteome</keyword>
<reference evidence="1 2" key="1">
    <citation type="submission" date="2014-10" db="EMBL/GenBank/DDBJ databases">
        <title>Pedobacter Kyungheensis.</title>
        <authorList>
            <person name="Anderson B.M."/>
            <person name="Newman J.D."/>
        </authorList>
    </citation>
    <scope>NUCLEOTIDE SEQUENCE [LARGE SCALE GENOMIC DNA]</scope>
    <source>
        <strain evidence="1 2">KACC 16221</strain>
    </source>
</reference>
<accession>A0A0C1FLH3</accession>
<dbReference type="AlphaFoldDB" id="A0A0C1FLH3"/>
<dbReference type="EMBL" id="JSYN01000013">
    <property type="protein sequence ID" value="KIA93777.1"/>
    <property type="molecule type" value="Genomic_DNA"/>
</dbReference>
<proteinExistence type="predicted"/>
<dbReference type="OrthoDB" id="770963at2"/>